<dbReference type="AlphaFoldDB" id="A0A371F420"/>
<accession>A0A371F420</accession>
<protein>
    <submittedName>
        <fullName evidence="2">Uncharacterized protein</fullName>
    </submittedName>
</protein>
<evidence type="ECO:0000313" key="3">
    <source>
        <dbReference type="Proteomes" id="UP000257109"/>
    </source>
</evidence>
<dbReference type="OrthoDB" id="1453354at2759"/>
<evidence type="ECO:0000313" key="2">
    <source>
        <dbReference type="EMBL" id="RDX73014.1"/>
    </source>
</evidence>
<organism evidence="2 3">
    <name type="scientific">Mucuna pruriens</name>
    <name type="common">Velvet bean</name>
    <name type="synonym">Dolichos pruriens</name>
    <dbReference type="NCBI Taxonomy" id="157652"/>
    <lineage>
        <taxon>Eukaryota</taxon>
        <taxon>Viridiplantae</taxon>
        <taxon>Streptophyta</taxon>
        <taxon>Embryophyta</taxon>
        <taxon>Tracheophyta</taxon>
        <taxon>Spermatophyta</taxon>
        <taxon>Magnoliopsida</taxon>
        <taxon>eudicotyledons</taxon>
        <taxon>Gunneridae</taxon>
        <taxon>Pentapetalae</taxon>
        <taxon>rosids</taxon>
        <taxon>fabids</taxon>
        <taxon>Fabales</taxon>
        <taxon>Fabaceae</taxon>
        <taxon>Papilionoideae</taxon>
        <taxon>50 kb inversion clade</taxon>
        <taxon>NPAAA clade</taxon>
        <taxon>indigoferoid/millettioid clade</taxon>
        <taxon>Phaseoleae</taxon>
        <taxon>Mucuna</taxon>
    </lineage>
</organism>
<keyword evidence="3" id="KW-1185">Reference proteome</keyword>
<gene>
    <name evidence="2" type="ORF">CR513_47430</name>
</gene>
<proteinExistence type="predicted"/>
<name>A0A371F420_MUCPR</name>
<dbReference type="Proteomes" id="UP000257109">
    <property type="component" value="Unassembled WGS sequence"/>
</dbReference>
<feature type="non-terminal residue" evidence="2">
    <location>
        <position position="1"/>
    </location>
</feature>
<dbReference type="EMBL" id="QJKJ01010685">
    <property type="protein sequence ID" value="RDX73014.1"/>
    <property type="molecule type" value="Genomic_DNA"/>
</dbReference>
<keyword evidence="1" id="KW-0175">Coiled coil</keyword>
<feature type="coiled-coil region" evidence="1">
    <location>
        <begin position="7"/>
        <end position="34"/>
    </location>
</feature>
<reference evidence="2" key="1">
    <citation type="submission" date="2018-05" db="EMBL/GenBank/DDBJ databases">
        <title>Draft genome of Mucuna pruriens seed.</title>
        <authorList>
            <person name="Nnadi N.E."/>
            <person name="Vos R."/>
            <person name="Hasami M.H."/>
            <person name="Devisetty U.K."/>
            <person name="Aguiy J.C."/>
        </authorList>
    </citation>
    <scope>NUCLEOTIDE SEQUENCE [LARGE SCALE GENOMIC DNA]</scope>
    <source>
        <strain evidence="2">JCA_2017</strain>
    </source>
</reference>
<sequence length="66" mass="7693">MSMVQQMEEMRETIHKLNNELVEKTAKEKSLEEKVVQLLHNHEEKIEISYVTLTTLGNNDEHADNA</sequence>
<comment type="caution">
    <text evidence="2">The sequence shown here is derived from an EMBL/GenBank/DDBJ whole genome shotgun (WGS) entry which is preliminary data.</text>
</comment>
<evidence type="ECO:0000256" key="1">
    <source>
        <dbReference type="SAM" id="Coils"/>
    </source>
</evidence>